<evidence type="ECO:0000259" key="3">
    <source>
        <dbReference type="Pfam" id="PF13581"/>
    </source>
</evidence>
<organism evidence="4 5">
    <name type="scientific">Streptomyces indicus</name>
    <dbReference type="NCBI Taxonomy" id="417292"/>
    <lineage>
        <taxon>Bacteria</taxon>
        <taxon>Bacillati</taxon>
        <taxon>Actinomycetota</taxon>
        <taxon>Actinomycetes</taxon>
        <taxon>Kitasatosporales</taxon>
        <taxon>Streptomycetaceae</taxon>
        <taxon>Streptomyces</taxon>
    </lineage>
</organism>
<dbReference type="Pfam" id="PF13581">
    <property type="entry name" value="HATPase_c_2"/>
    <property type="match status" value="1"/>
</dbReference>
<evidence type="ECO:0000313" key="4">
    <source>
        <dbReference type="EMBL" id="SDK55885.1"/>
    </source>
</evidence>
<feature type="region of interest" description="Disordered" evidence="2">
    <location>
        <begin position="1"/>
        <end position="39"/>
    </location>
</feature>
<dbReference type="InterPro" id="IPR036890">
    <property type="entry name" value="HATPase_C_sf"/>
</dbReference>
<dbReference type="OrthoDB" id="4166172at2"/>
<protein>
    <submittedName>
        <fullName evidence="4">Anti-sigma regulatory factor (Ser/Thr protein kinase)</fullName>
    </submittedName>
</protein>
<dbReference type="GO" id="GO:0004674">
    <property type="term" value="F:protein serine/threonine kinase activity"/>
    <property type="evidence" value="ECO:0007669"/>
    <property type="project" value="UniProtKB-KW"/>
</dbReference>
<dbReference type="PANTHER" id="PTHR35526:SF3">
    <property type="entry name" value="ANTI-SIGMA-F FACTOR RSBW"/>
    <property type="match status" value="1"/>
</dbReference>
<keyword evidence="5" id="KW-1185">Reference proteome</keyword>
<dbReference type="CDD" id="cd16936">
    <property type="entry name" value="HATPase_RsbW-like"/>
    <property type="match status" value="1"/>
</dbReference>
<reference evidence="4 5" key="1">
    <citation type="submission" date="2016-10" db="EMBL/GenBank/DDBJ databases">
        <authorList>
            <person name="de Groot N.N."/>
        </authorList>
    </citation>
    <scope>NUCLEOTIDE SEQUENCE [LARGE SCALE GENOMIC DNA]</scope>
    <source>
        <strain evidence="4 5">CGMCC 4.5727</strain>
    </source>
</reference>
<dbReference type="Proteomes" id="UP000199155">
    <property type="component" value="Unassembled WGS sequence"/>
</dbReference>
<dbReference type="SUPFAM" id="SSF55874">
    <property type="entry name" value="ATPase domain of HSP90 chaperone/DNA topoisomerase II/histidine kinase"/>
    <property type="match status" value="1"/>
</dbReference>
<accession>A0A1G9CWV6</accession>
<dbReference type="InterPro" id="IPR003594">
    <property type="entry name" value="HATPase_dom"/>
</dbReference>
<gene>
    <name evidence="4" type="ORF">SAMN05421806_108332</name>
</gene>
<name>A0A1G9CWV6_9ACTN</name>
<keyword evidence="4" id="KW-0418">Kinase</keyword>
<evidence type="ECO:0000256" key="2">
    <source>
        <dbReference type="SAM" id="MobiDB-lite"/>
    </source>
</evidence>
<dbReference type="PANTHER" id="PTHR35526">
    <property type="entry name" value="ANTI-SIGMA-F FACTOR RSBW-RELATED"/>
    <property type="match status" value="1"/>
</dbReference>
<dbReference type="STRING" id="417292.SAMN05421806_108332"/>
<keyword evidence="4" id="KW-0808">Transferase</keyword>
<feature type="domain" description="Histidine kinase/HSP90-like ATPase" evidence="3">
    <location>
        <begin position="37"/>
        <end position="131"/>
    </location>
</feature>
<keyword evidence="1" id="KW-0723">Serine/threonine-protein kinase</keyword>
<evidence type="ECO:0000313" key="5">
    <source>
        <dbReference type="Proteomes" id="UP000199155"/>
    </source>
</evidence>
<dbReference type="Gene3D" id="3.30.565.10">
    <property type="entry name" value="Histidine kinase-like ATPase, C-terminal domain"/>
    <property type="match status" value="1"/>
</dbReference>
<dbReference type="InterPro" id="IPR050267">
    <property type="entry name" value="Anti-sigma-factor_SerPK"/>
</dbReference>
<dbReference type="AlphaFoldDB" id="A0A1G9CWV6"/>
<evidence type="ECO:0000256" key="1">
    <source>
        <dbReference type="ARBA" id="ARBA00022527"/>
    </source>
</evidence>
<proteinExistence type="predicted"/>
<dbReference type="EMBL" id="FNFF01000008">
    <property type="protein sequence ID" value="SDK55885.1"/>
    <property type="molecule type" value="Genomic_DNA"/>
</dbReference>
<sequence>MIGPASQRPTATRAGGLVEERFPITAHSPGERPPPVDESRVRAMRLVTRERLTSRGLTCVADDATLVVSELITNAIVHSGGRQIRLTLDVRDGVLRIRVHDGVPGPRPTAQCPEDDAENGRGLVLVQEIARSRQGAWGVSDDGATTWCELSLVAC</sequence>